<evidence type="ECO:0000313" key="3">
    <source>
        <dbReference type="Proteomes" id="UP000554837"/>
    </source>
</evidence>
<name>A0A840S319_9BURK</name>
<organism evidence="2 3">
    <name type="scientific">Inhella inkyongensis</name>
    <dbReference type="NCBI Taxonomy" id="392593"/>
    <lineage>
        <taxon>Bacteria</taxon>
        <taxon>Pseudomonadati</taxon>
        <taxon>Pseudomonadota</taxon>
        <taxon>Betaproteobacteria</taxon>
        <taxon>Burkholderiales</taxon>
        <taxon>Sphaerotilaceae</taxon>
        <taxon>Inhella</taxon>
    </lineage>
</organism>
<sequence>MKPAFRALLGLLAGLMTAVMIIALIETLGHKVWPLPAADGLNLRDPQVMAALMAKAPLGALASVVLAWCAGAASGAWIGFRLAGQPHARSVGLGVAGVIWLATGANLLAIPHPHWMMAGGLLGVPLSGWLVVRLLQARVASAQTPPSE</sequence>
<keyword evidence="1" id="KW-0812">Transmembrane</keyword>
<protein>
    <submittedName>
        <fullName evidence="2">Uncharacterized protein</fullName>
    </submittedName>
</protein>
<dbReference type="AlphaFoldDB" id="A0A840S319"/>
<feature type="transmembrane region" description="Helical" evidence="1">
    <location>
        <begin position="115"/>
        <end position="135"/>
    </location>
</feature>
<dbReference type="OrthoDB" id="7584247at2"/>
<dbReference type="RefSeq" id="WP_138857972.1">
    <property type="nucleotide sequence ID" value="NZ_CP040709.1"/>
</dbReference>
<evidence type="ECO:0000256" key="1">
    <source>
        <dbReference type="SAM" id="Phobius"/>
    </source>
</evidence>
<feature type="transmembrane region" description="Helical" evidence="1">
    <location>
        <begin position="91"/>
        <end position="109"/>
    </location>
</feature>
<feature type="transmembrane region" description="Helical" evidence="1">
    <location>
        <begin position="7"/>
        <end position="25"/>
    </location>
</feature>
<proteinExistence type="predicted"/>
<evidence type="ECO:0000313" key="2">
    <source>
        <dbReference type="EMBL" id="MBB5202939.1"/>
    </source>
</evidence>
<keyword evidence="1" id="KW-0472">Membrane</keyword>
<comment type="caution">
    <text evidence="2">The sequence shown here is derived from an EMBL/GenBank/DDBJ whole genome shotgun (WGS) entry which is preliminary data.</text>
</comment>
<reference evidence="2 3" key="1">
    <citation type="submission" date="2020-08" db="EMBL/GenBank/DDBJ databases">
        <title>Genomic Encyclopedia of Type Strains, Phase IV (KMG-IV): sequencing the most valuable type-strain genomes for metagenomic binning, comparative biology and taxonomic classification.</title>
        <authorList>
            <person name="Goeker M."/>
        </authorList>
    </citation>
    <scope>NUCLEOTIDE SEQUENCE [LARGE SCALE GENOMIC DNA]</scope>
    <source>
        <strain evidence="2 3">DSM 23958</strain>
    </source>
</reference>
<dbReference type="EMBL" id="JACHHO010000001">
    <property type="protein sequence ID" value="MBB5202939.1"/>
    <property type="molecule type" value="Genomic_DNA"/>
</dbReference>
<keyword evidence="1" id="KW-1133">Transmembrane helix</keyword>
<accession>A0A840S319</accession>
<gene>
    <name evidence="2" type="ORF">HNQ51_000232</name>
</gene>
<dbReference type="Proteomes" id="UP000554837">
    <property type="component" value="Unassembled WGS sequence"/>
</dbReference>
<feature type="transmembrane region" description="Helical" evidence="1">
    <location>
        <begin position="58"/>
        <end position="79"/>
    </location>
</feature>
<keyword evidence="3" id="KW-1185">Reference proteome</keyword>